<feature type="compositionally biased region" description="Basic and acidic residues" evidence="1">
    <location>
        <begin position="87"/>
        <end position="101"/>
    </location>
</feature>
<accession>A0A371CYA5</accession>
<feature type="region of interest" description="Disordered" evidence="1">
    <location>
        <begin position="69"/>
        <end position="101"/>
    </location>
</feature>
<proteinExistence type="predicted"/>
<evidence type="ECO:0000256" key="1">
    <source>
        <dbReference type="SAM" id="MobiDB-lite"/>
    </source>
</evidence>
<dbReference type="Proteomes" id="UP000256964">
    <property type="component" value="Unassembled WGS sequence"/>
</dbReference>
<evidence type="ECO:0000313" key="3">
    <source>
        <dbReference type="Proteomes" id="UP000256964"/>
    </source>
</evidence>
<sequence length="101" mass="10828">MAFRPCPANTAHPVKHPGPSRSPGPSMLPRDLLSAACCAPAPGTSPRRLLVPASCFSTENLMARVPSRRHHVRAPGHSQVSPGFPGEWERLDVAGSTRTER</sequence>
<reference evidence="2 3" key="1">
    <citation type="journal article" date="2018" name="Biotechnol. Biofuels">
        <title>Integrative visual omics of the white-rot fungus Polyporus brumalis exposes the biotechnological potential of its oxidative enzymes for delignifying raw plant biomass.</title>
        <authorList>
            <person name="Miyauchi S."/>
            <person name="Rancon A."/>
            <person name="Drula E."/>
            <person name="Hage H."/>
            <person name="Chaduli D."/>
            <person name="Favel A."/>
            <person name="Grisel S."/>
            <person name="Henrissat B."/>
            <person name="Herpoel-Gimbert I."/>
            <person name="Ruiz-Duenas F.J."/>
            <person name="Chevret D."/>
            <person name="Hainaut M."/>
            <person name="Lin J."/>
            <person name="Wang M."/>
            <person name="Pangilinan J."/>
            <person name="Lipzen A."/>
            <person name="Lesage-Meessen L."/>
            <person name="Navarro D."/>
            <person name="Riley R."/>
            <person name="Grigoriev I.V."/>
            <person name="Zhou S."/>
            <person name="Raouche S."/>
            <person name="Rosso M.N."/>
        </authorList>
    </citation>
    <scope>NUCLEOTIDE SEQUENCE [LARGE SCALE GENOMIC DNA]</scope>
    <source>
        <strain evidence="2 3">BRFM 1820</strain>
    </source>
</reference>
<feature type="region of interest" description="Disordered" evidence="1">
    <location>
        <begin position="1"/>
        <end position="28"/>
    </location>
</feature>
<organism evidence="2 3">
    <name type="scientific">Lentinus brumalis</name>
    <dbReference type="NCBI Taxonomy" id="2498619"/>
    <lineage>
        <taxon>Eukaryota</taxon>
        <taxon>Fungi</taxon>
        <taxon>Dikarya</taxon>
        <taxon>Basidiomycota</taxon>
        <taxon>Agaricomycotina</taxon>
        <taxon>Agaricomycetes</taxon>
        <taxon>Polyporales</taxon>
        <taxon>Polyporaceae</taxon>
        <taxon>Lentinus</taxon>
    </lineage>
</organism>
<dbReference type="AlphaFoldDB" id="A0A371CYA5"/>
<protein>
    <submittedName>
        <fullName evidence="2">Uncharacterized protein</fullName>
    </submittedName>
</protein>
<gene>
    <name evidence="2" type="ORF">OH76DRAFT_1008425</name>
</gene>
<evidence type="ECO:0000313" key="2">
    <source>
        <dbReference type="EMBL" id="RDX45256.1"/>
    </source>
</evidence>
<name>A0A371CYA5_9APHY</name>
<dbReference type="EMBL" id="KZ857439">
    <property type="protein sequence ID" value="RDX45256.1"/>
    <property type="molecule type" value="Genomic_DNA"/>
</dbReference>
<keyword evidence="3" id="KW-1185">Reference proteome</keyword>